<proteinExistence type="predicted"/>
<feature type="domain" description="CHAT" evidence="1">
    <location>
        <begin position="75"/>
        <end position="383"/>
    </location>
</feature>
<sequence>MRTITLELLRHGPAHNQLLSPLTDYLALCENHSAVSFQIPSEHNQMMYRLRALSYILSQESRGFQLSDTARMMGDLFAKIPGLTANLNRHCTDTQNTADNVTHLRLILSSSELALLPFELALAPSGFPGAGQYLSLQPQAPICITRETRRVPEECLIWPKRPKILFVFASPPGLEAVPAQAHLLALRQAITPWLALADDMSSEERARVVAEHLGVISNASVQALEQACASGNYTHIHILAHGVSLDTEYDQRFGLAFHSDNAENGREVVSGERLATILRTPHQSEPGNFNRPAVVTLASCNGGNVGSVAGVGASIAHALHDAGIPMVIASQFPLSFGGSVTMVQDLYSGLLWGEDPRKLLVGLRRRLHSFFQETHDWASITAYTSLPPDFDQQLLEASIAQANRAIDAALRNADRVLHMYMAQSRRAERNTAGVFADNLNAAKKQIVNAKQRLLSLIDSNPDQEAQIQGQLASTQKREAQLRFHALSDWHNASEEDKNQVLHDLDLARERYWKADQLDKDSVWAQVQYLSLTLLLSSVPDATPIKTVAPHDLLAFWLMAEVRIKNAITSQENNSRAWSYGYLAELYLMAPLIPQLSEIRPDDFPTKAIEAAQMVSSLMGRDSIHIYSTRRQIQRYIDWLGVISDDFRQLEATAREIISALPGSEKLAPY</sequence>
<evidence type="ECO:0000313" key="2">
    <source>
        <dbReference type="EMBL" id="MFC0351004.1"/>
    </source>
</evidence>
<name>A0ABV6IGP5_9BURK</name>
<reference evidence="2 3" key="1">
    <citation type="submission" date="2024-09" db="EMBL/GenBank/DDBJ databases">
        <authorList>
            <person name="Sun Q."/>
            <person name="Mori K."/>
        </authorList>
    </citation>
    <scope>NUCLEOTIDE SEQUENCE [LARGE SCALE GENOMIC DNA]</scope>
    <source>
        <strain evidence="2 3">CCM 8677</strain>
    </source>
</reference>
<keyword evidence="3" id="KW-1185">Reference proteome</keyword>
<comment type="caution">
    <text evidence="2">The sequence shown here is derived from an EMBL/GenBank/DDBJ whole genome shotgun (WGS) entry which is preliminary data.</text>
</comment>
<dbReference type="Proteomes" id="UP001589844">
    <property type="component" value="Unassembled WGS sequence"/>
</dbReference>
<evidence type="ECO:0000313" key="3">
    <source>
        <dbReference type="Proteomes" id="UP001589844"/>
    </source>
</evidence>
<dbReference type="Pfam" id="PF12770">
    <property type="entry name" value="CHAT"/>
    <property type="match status" value="1"/>
</dbReference>
<accession>A0ABV6IGP5</accession>
<gene>
    <name evidence="2" type="ORF">ACFFJH_14395</name>
</gene>
<dbReference type="RefSeq" id="WP_390213556.1">
    <property type="nucleotide sequence ID" value="NZ_JBHLXJ010000015.1"/>
</dbReference>
<organism evidence="2 3">
    <name type="scientific">Undibacterium danionis</name>
    <dbReference type="NCBI Taxonomy" id="1812100"/>
    <lineage>
        <taxon>Bacteria</taxon>
        <taxon>Pseudomonadati</taxon>
        <taxon>Pseudomonadota</taxon>
        <taxon>Betaproteobacteria</taxon>
        <taxon>Burkholderiales</taxon>
        <taxon>Oxalobacteraceae</taxon>
        <taxon>Undibacterium</taxon>
    </lineage>
</organism>
<protein>
    <submittedName>
        <fullName evidence="2">CHAT domain-containing protein</fullName>
    </submittedName>
</protein>
<dbReference type="EMBL" id="JBHLXJ010000015">
    <property type="protein sequence ID" value="MFC0351004.1"/>
    <property type="molecule type" value="Genomic_DNA"/>
</dbReference>
<evidence type="ECO:0000259" key="1">
    <source>
        <dbReference type="Pfam" id="PF12770"/>
    </source>
</evidence>
<dbReference type="InterPro" id="IPR024983">
    <property type="entry name" value="CHAT_dom"/>
</dbReference>